<accession>A0A7G9WCY4</accession>
<dbReference type="InterPro" id="IPR011604">
    <property type="entry name" value="PDDEXK-like_dom_sf"/>
</dbReference>
<dbReference type="Proteomes" id="UP000516160">
    <property type="component" value="Chromosome"/>
</dbReference>
<keyword evidence="1" id="KW-0378">Hydrolase</keyword>
<proteinExistence type="predicted"/>
<evidence type="ECO:0000313" key="2">
    <source>
        <dbReference type="EMBL" id="QNO16546.1"/>
    </source>
</evidence>
<protein>
    <submittedName>
        <fullName evidence="2">GxxExxY protein</fullName>
    </submittedName>
</protein>
<dbReference type="Pfam" id="PF13366">
    <property type="entry name" value="PDDEXK_3"/>
    <property type="match status" value="1"/>
</dbReference>
<name>A0A7G9WCY4_ALKCA</name>
<dbReference type="AlphaFoldDB" id="A0A7G9WCY4"/>
<keyword evidence="3" id="KW-1185">Reference proteome</keyword>
<evidence type="ECO:0000256" key="1">
    <source>
        <dbReference type="ARBA" id="ARBA00022801"/>
    </source>
</evidence>
<sequence length="121" mass="13965">MLHKEITGKIIRAATEVYNELGFGYYEKIYENALAYELSQMDLNCEFQRELLVNYKGKVNLGKFVADLIVDNKVVVELKSGSTRAEFHIPQILNYMKAANIQVGLIIIFGREKVFYKRVII</sequence>
<dbReference type="EMBL" id="CP058559">
    <property type="protein sequence ID" value="QNO16546.1"/>
    <property type="molecule type" value="Genomic_DNA"/>
</dbReference>
<dbReference type="GO" id="GO:0016787">
    <property type="term" value="F:hydrolase activity"/>
    <property type="evidence" value="ECO:0007669"/>
    <property type="project" value="UniProtKB-KW"/>
</dbReference>
<dbReference type="Gene3D" id="3.90.320.10">
    <property type="match status" value="1"/>
</dbReference>
<dbReference type="InterPro" id="IPR026350">
    <property type="entry name" value="GxxExxY"/>
</dbReference>
<dbReference type="RefSeq" id="WP_213166939.1">
    <property type="nucleotide sequence ID" value="NZ_CP058559.1"/>
</dbReference>
<gene>
    <name evidence="2" type="ORF">HYG86_18090</name>
</gene>
<dbReference type="KEGG" id="acae:HYG86_18090"/>
<reference evidence="2 3" key="1">
    <citation type="submission" date="2020-07" db="EMBL/GenBank/DDBJ databases">
        <title>Alkalicella. sp. LB2 genome.</title>
        <authorList>
            <person name="Postec A."/>
            <person name="Quemeneur M."/>
        </authorList>
    </citation>
    <scope>NUCLEOTIDE SEQUENCE [LARGE SCALE GENOMIC DNA]</scope>
    <source>
        <strain evidence="2 3">LB2</strain>
    </source>
</reference>
<dbReference type="NCBIfam" id="TIGR04256">
    <property type="entry name" value="GxxExxY"/>
    <property type="match status" value="1"/>
</dbReference>
<organism evidence="2 3">
    <name type="scientific">Alkalicella caledoniensis</name>
    <dbReference type="NCBI Taxonomy" id="2731377"/>
    <lineage>
        <taxon>Bacteria</taxon>
        <taxon>Bacillati</taxon>
        <taxon>Bacillota</taxon>
        <taxon>Clostridia</taxon>
        <taxon>Eubacteriales</taxon>
        <taxon>Proteinivoracaceae</taxon>
        <taxon>Alkalicella</taxon>
    </lineage>
</organism>
<evidence type="ECO:0000313" key="3">
    <source>
        <dbReference type="Proteomes" id="UP000516160"/>
    </source>
</evidence>